<accession>A0ABU6VZR6</accession>
<gene>
    <name evidence="1" type="ORF">PIB30_103336</name>
</gene>
<protein>
    <submittedName>
        <fullName evidence="1">Uncharacterized protein</fullName>
    </submittedName>
</protein>
<dbReference type="Proteomes" id="UP001341840">
    <property type="component" value="Unassembled WGS sequence"/>
</dbReference>
<evidence type="ECO:0000313" key="1">
    <source>
        <dbReference type="EMBL" id="MED6177986.1"/>
    </source>
</evidence>
<comment type="caution">
    <text evidence="1">The sequence shown here is derived from an EMBL/GenBank/DDBJ whole genome shotgun (WGS) entry which is preliminary data.</text>
</comment>
<proteinExistence type="predicted"/>
<organism evidence="1 2">
    <name type="scientific">Stylosanthes scabra</name>
    <dbReference type="NCBI Taxonomy" id="79078"/>
    <lineage>
        <taxon>Eukaryota</taxon>
        <taxon>Viridiplantae</taxon>
        <taxon>Streptophyta</taxon>
        <taxon>Embryophyta</taxon>
        <taxon>Tracheophyta</taxon>
        <taxon>Spermatophyta</taxon>
        <taxon>Magnoliopsida</taxon>
        <taxon>eudicotyledons</taxon>
        <taxon>Gunneridae</taxon>
        <taxon>Pentapetalae</taxon>
        <taxon>rosids</taxon>
        <taxon>fabids</taxon>
        <taxon>Fabales</taxon>
        <taxon>Fabaceae</taxon>
        <taxon>Papilionoideae</taxon>
        <taxon>50 kb inversion clade</taxon>
        <taxon>dalbergioids sensu lato</taxon>
        <taxon>Dalbergieae</taxon>
        <taxon>Pterocarpus clade</taxon>
        <taxon>Stylosanthes</taxon>
    </lineage>
</organism>
<sequence length="113" mass="12434">MRKGVLEVDSVNALMTQLSTINKKLEKLEASAAGTQIICGICGGPHENHNCISVQDDQFLAAQEAVIRNLEIQVGQIAKQLTEKPPNTLPSNTIPNPREEYKAIRVIEMEEIP</sequence>
<reference evidence="1 2" key="1">
    <citation type="journal article" date="2023" name="Plants (Basel)">
        <title>Bridging the Gap: Combining Genomics and Transcriptomics Approaches to Understand Stylosanthes scabra, an Orphan Legume from the Brazilian Caatinga.</title>
        <authorList>
            <person name="Ferreira-Neto J.R.C."/>
            <person name="da Silva M.D."/>
            <person name="Binneck E."/>
            <person name="de Melo N.F."/>
            <person name="da Silva R.H."/>
            <person name="de Melo A.L.T.M."/>
            <person name="Pandolfi V."/>
            <person name="Bustamante F.O."/>
            <person name="Brasileiro-Vidal A.C."/>
            <person name="Benko-Iseppon A.M."/>
        </authorList>
    </citation>
    <scope>NUCLEOTIDE SEQUENCE [LARGE SCALE GENOMIC DNA]</scope>
    <source>
        <tissue evidence="1">Leaves</tissue>
    </source>
</reference>
<evidence type="ECO:0000313" key="2">
    <source>
        <dbReference type="Proteomes" id="UP001341840"/>
    </source>
</evidence>
<keyword evidence="2" id="KW-1185">Reference proteome</keyword>
<name>A0ABU6VZR6_9FABA</name>
<dbReference type="EMBL" id="JASCZI010154373">
    <property type="protein sequence ID" value="MED6177986.1"/>
    <property type="molecule type" value="Genomic_DNA"/>
</dbReference>